<keyword evidence="6" id="KW-0325">Glycoprotein</keyword>
<feature type="domain" description="AB hydrolase-1" evidence="9">
    <location>
        <begin position="166"/>
        <end position="481"/>
    </location>
</feature>
<dbReference type="InterPro" id="IPR000073">
    <property type="entry name" value="AB_hydrolase_1"/>
</dbReference>
<dbReference type="InterPro" id="IPR029058">
    <property type="entry name" value="AB_hydrolase_fold"/>
</dbReference>
<dbReference type="EMBL" id="BDRX01000024">
    <property type="protein sequence ID" value="GBF91405.1"/>
    <property type="molecule type" value="Genomic_DNA"/>
</dbReference>
<comment type="caution">
    <text evidence="10">The sequence shown here is derived from an EMBL/GenBank/DDBJ whole genome shotgun (WGS) entry which is preliminary data.</text>
</comment>
<organism evidence="10 11">
    <name type="scientific">Raphidocelis subcapitata</name>
    <dbReference type="NCBI Taxonomy" id="307507"/>
    <lineage>
        <taxon>Eukaryota</taxon>
        <taxon>Viridiplantae</taxon>
        <taxon>Chlorophyta</taxon>
        <taxon>core chlorophytes</taxon>
        <taxon>Chlorophyceae</taxon>
        <taxon>CS clade</taxon>
        <taxon>Sphaeropleales</taxon>
        <taxon>Selenastraceae</taxon>
        <taxon>Raphidocelis</taxon>
    </lineage>
</organism>
<keyword evidence="2 8" id="KW-0732">Signal</keyword>
<evidence type="ECO:0000256" key="2">
    <source>
        <dbReference type="ARBA" id="ARBA00022729"/>
    </source>
</evidence>
<evidence type="ECO:0000256" key="4">
    <source>
        <dbReference type="ARBA" id="ARBA00022963"/>
    </source>
</evidence>
<reference evidence="10 11" key="1">
    <citation type="journal article" date="2018" name="Sci. Rep.">
        <title>Raphidocelis subcapitata (=Pseudokirchneriella subcapitata) provides an insight into genome evolution and environmental adaptations in the Sphaeropleales.</title>
        <authorList>
            <person name="Suzuki S."/>
            <person name="Yamaguchi H."/>
            <person name="Nakajima N."/>
            <person name="Kawachi M."/>
        </authorList>
    </citation>
    <scope>NUCLEOTIDE SEQUENCE [LARGE SCALE GENOMIC DNA]</scope>
    <source>
        <strain evidence="10 11">NIES-35</strain>
    </source>
</reference>
<dbReference type="GO" id="GO:0016787">
    <property type="term" value="F:hydrolase activity"/>
    <property type="evidence" value="ECO:0007669"/>
    <property type="project" value="UniProtKB-KW"/>
</dbReference>
<dbReference type="STRING" id="307507.A0A2V0P2U9"/>
<keyword evidence="11" id="KW-1185">Reference proteome</keyword>
<dbReference type="Gene3D" id="3.40.50.1820">
    <property type="entry name" value="alpha/beta hydrolase"/>
    <property type="match status" value="1"/>
</dbReference>
<comment type="similarity">
    <text evidence="1">Belongs to the AB hydrolase superfamily. Lipase family.</text>
</comment>
<dbReference type="FunFam" id="3.40.50.1820:FF:000057">
    <property type="entry name" value="Lipase"/>
    <property type="match status" value="1"/>
</dbReference>
<proteinExistence type="inferred from homology"/>
<dbReference type="Pfam" id="PF00561">
    <property type="entry name" value="Abhydrolase_1"/>
    <property type="match status" value="1"/>
</dbReference>
<evidence type="ECO:0000256" key="1">
    <source>
        <dbReference type="ARBA" id="ARBA00010701"/>
    </source>
</evidence>
<dbReference type="AlphaFoldDB" id="A0A2V0P2U9"/>
<dbReference type="InParanoid" id="A0A2V0P2U9"/>
<feature type="region of interest" description="Disordered" evidence="7">
    <location>
        <begin position="61"/>
        <end position="106"/>
    </location>
</feature>
<gene>
    <name evidence="10" type="ORF">Rsub_04145</name>
</gene>
<protein>
    <submittedName>
        <fullName evidence="10">Lysosomal acid lipase cholesteryl ester hydrolase</fullName>
    </submittedName>
</protein>
<evidence type="ECO:0000256" key="8">
    <source>
        <dbReference type="SAM" id="SignalP"/>
    </source>
</evidence>
<feature type="chain" id="PRO_5015978734" evidence="8">
    <location>
        <begin position="40"/>
        <end position="506"/>
    </location>
</feature>
<evidence type="ECO:0000256" key="5">
    <source>
        <dbReference type="ARBA" id="ARBA00023098"/>
    </source>
</evidence>
<evidence type="ECO:0000256" key="6">
    <source>
        <dbReference type="ARBA" id="ARBA00023180"/>
    </source>
</evidence>
<evidence type="ECO:0000313" key="10">
    <source>
        <dbReference type="EMBL" id="GBF91405.1"/>
    </source>
</evidence>
<dbReference type="SUPFAM" id="SSF53474">
    <property type="entry name" value="alpha/beta-Hydrolases"/>
    <property type="match status" value="1"/>
</dbReference>
<keyword evidence="5" id="KW-0443">Lipid metabolism</keyword>
<evidence type="ECO:0000256" key="3">
    <source>
        <dbReference type="ARBA" id="ARBA00022801"/>
    </source>
</evidence>
<feature type="signal peptide" evidence="8">
    <location>
        <begin position="1"/>
        <end position="39"/>
    </location>
</feature>
<dbReference type="GO" id="GO:0016042">
    <property type="term" value="P:lipid catabolic process"/>
    <property type="evidence" value="ECO:0007669"/>
    <property type="project" value="UniProtKB-KW"/>
</dbReference>
<dbReference type="PANTHER" id="PTHR11005">
    <property type="entry name" value="LYSOSOMAL ACID LIPASE-RELATED"/>
    <property type="match status" value="1"/>
</dbReference>
<accession>A0A2V0P2U9</accession>
<dbReference type="Proteomes" id="UP000247498">
    <property type="component" value="Unassembled WGS sequence"/>
</dbReference>
<keyword evidence="4" id="KW-0442">Lipid degradation</keyword>
<keyword evidence="3 10" id="KW-0378">Hydrolase</keyword>
<feature type="compositionally biased region" description="Basic and acidic residues" evidence="7">
    <location>
        <begin position="69"/>
        <end position="80"/>
    </location>
</feature>
<name>A0A2V0P2U9_9CHLO</name>
<sequence>MGVAWAGQRVGGGRSAAGLPPRVPLLLLLLLAGSPRARADPDAPAPQPAWSQAQLQQQFEQSYRRQHKHFEADSRGRPYDRSPMAGRARGARAGGQPDPVPGLAAPEGPALSPLTASMEDLVLPFGYPLESYPVETGDGFILRMYRIPRGARNATAGGGAAEGPRPAVILHHGVTLASNCFVVMDPESSMGFYLADAGFDVWMVNTRGNTYSRGHRRFKSTDVSSYWAFSMDDLALVDLATQIDFVLSRTGLRRAAFAGHSQGGTLALMLLAARPEYNSKVSLLMLLGALHRAELITAPFLRTQAAGGSANLLRRLGSGQFLANTVTSPFVDSCEGPAVTQMCFELFNFLFYGPSKAVDGRDFPRVAATWPATVGASNLVHWTQMRRAQRGLAMFDFGTDCGGAPECNGSACTRTCNQAKYGTEQPPLYDLSRITAPSAVLEGDNDMMAVAQDAALLIRGLGAKPVYHKIYPETAHMDFVWARRPIMKADIINMLWATADVTRAGG</sequence>
<dbReference type="OrthoDB" id="526963at2759"/>
<evidence type="ECO:0000313" key="11">
    <source>
        <dbReference type="Proteomes" id="UP000247498"/>
    </source>
</evidence>
<evidence type="ECO:0000259" key="9">
    <source>
        <dbReference type="Pfam" id="PF00561"/>
    </source>
</evidence>
<evidence type="ECO:0000256" key="7">
    <source>
        <dbReference type="SAM" id="MobiDB-lite"/>
    </source>
</evidence>